<protein>
    <submittedName>
        <fullName evidence="1">Uncharacterized protein</fullName>
    </submittedName>
</protein>
<reference evidence="2" key="1">
    <citation type="submission" date="2018-02" db="EMBL/GenBank/DDBJ databases">
        <authorList>
            <person name="Hausmann B."/>
        </authorList>
    </citation>
    <scope>NUCLEOTIDE SEQUENCE [LARGE SCALE GENOMIC DNA]</scope>
    <source>
        <strain evidence="2">Peat soil MAG SbA5</strain>
    </source>
</reference>
<accession>A0A2N9LVB2</accession>
<dbReference type="Proteomes" id="UP000239735">
    <property type="component" value="Unassembled WGS sequence"/>
</dbReference>
<organism evidence="1 2">
    <name type="scientific">Candidatus Sulfuritelmatomonas gaucii</name>
    <dbReference type="NCBI Taxonomy" id="2043161"/>
    <lineage>
        <taxon>Bacteria</taxon>
        <taxon>Pseudomonadati</taxon>
        <taxon>Acidobacteriota</taxon>
        <taxon>Terriglobia</taxon>
        <taxon>Terriglobales</taxon>
        <taxon>Acidobacteriaceae</taxon>
        <taxon>Candidatus Sulfuritelmatomonas</taxon>
    </lineage>
</organism>
<dbReference type="EMBL" id="OKRB01000117">
    <property type="protein sequence ID" value="SPE27154.1"/>
    <property type="molecule type" value="Genomic_DNA"/>
</dbReference>
<evidence type="ECO:0000313" key="1">
    <source>
        <dbReference type="EMBL" id="SPE27154.1"/>
    </source>
</evidence>
<sequence>MTRTIPTNKAGRDAMDESLNAAAKVRRQLKAGPKPKTRKLPPLFEAVKRLCAEADRGRSLMQKYGLDADDIHLALIYRPADGVIGSRALPPPGNIGPYIMAFEQMGNVEFLGILWWQTTPDSRDKPDSTVTMWITEFADDRRAAIEMLVYRNALTSLPAPER</sequence>
<proteinExistence type="predicted"/>
<dbReference type="AlphaFoldDB" id="A0A2N9LVB2"/>
<name>A0A2N9LVB2_9BACT</name>
<gene>
    <name evidence="1" type="ORF">SBA5_580033</name>
</gene>
<evidence type="ECO:0000313" key="2">
    <source>
        <dbReference type="Proteomes" id="UP000239735"/>
    </source>
</evidence>